<dbReference type="OrthoDB" id="5552562at2759"/>
<evidence type="ECO:0008006" key="5">
    <source>
        <dbReference type="Google" id="ProtNLM"/>
    </source>
</evidence>
<feature type="region of interest" description="Disordered" evidence="1">
    <location>
        <begin position="233"/>
        <end position="274"/>
    </location>
</feature>
<dbReference type="AlphaFoldDB" id="A0A9Q3E9Y4"/>
<comment type="caution">
    <text evidence="3">The sequence shown here is derived from an EMBL/GenBank/DDBJ whole genome shotgun (WGS) entry which is preliminary data.</text>
</comment>
<dbReference type="EMBL" id="AVOT02023672">
    <property type="protein sequence ID" value="MBW0513872.1"/>
    <property type="molecule type" value="Genomic_DNA"/>
</dbReference>
<evidence type="ECO:0000256" key="2">
    <source>
        <dbReference type="SAM" id="Phobius"/>
    </source>
</evidence>
<reference evidence="3" key="1">
    <citation type="submission" date="2021-03" db="EMBL/GenBank/DDBJ databases">
        <title>Draft genome sequence of rust myrtle Austropuccinia psidii MF-1, a brazilian biotype.</title>
        <authorList>
            <person name="Quecine M.C."/>
            <person name="Pachon D.M.R."/>
            <person name="Bonatelli M.L."/>
            <person name="Correr F.H."/>
            <person name="Franceschini L.M."/>
            <person name="Leite T.F."/>
            <person name="Margarido G.R.A."/>
            <person name="Almeida C.A."/>
            <person name="Ferrarezi J.A."/>
            <person name="Labate C.A."/>
        </authorList>
    </citation>
    <scope>NUCLEOTIDE SEQUENCE</scope>
    <source>
        <strain evidence="3">MF-1</strain>
    </source>
</reference>
<proteinExistence type="predicted"/>
<keyword evidence="2" id="KW-0812">Transmembrane</keyword>
<evidence type="ECO:0000313" key="3">
    <source>
        <dbReference type="EMBL" id="MBW0513872.1"/>
    </source>
</evidence>
<feature type="compositionally biased region" description="Basic and acidic residues" evidence="1">
    <location>
        <begin position="233"/>
        <end position="248"/>
    </location>
</feature>
<dbReference type="Proteomes" id="UP000765509">
    <property type="component" value="Unassembled WGS sequence"/>
</dbReference>
<evidence type="ECO:0000256" key="1">
    <source>
        <dbReference type="SAM" id="MobiDB-lite"/>
    </source>
</evidence>
<accession>A0A9Q3E9Y4</accession>
<gene>
    <name evidence="3" type="ORF">O181_053587</name>
</gene>
<feature type="region of interest" description="Disordered" evidence="1">
    <location>
        <begin position="36"/>
        <end position="64"/>
    </location>
</feature>
<protein>
    <recommendedName>
        <fullName evidence="5">Retrotransposon gag domain-containing protein</fullName>
    </recommendedName>
</protein>
<keyword evidence="2" id="KW-0472">Membrane</keyword>
<name>A0A9Q3E9Y4_9BASI</name>
<sequence length="335" mass="37754">MSKTFLLLGNNQGRILIFIIVGLIIVIQLLTEEEESDGTEAAPAPVGQSEGTRRPTLAKSDQPVSHQSKLSLLAIMQQITQIMANLQAASSPESSRTPAFKTPSMEAPECFDGTKPFKVRSFMQSYSSYLLNSWTLFESQPLTLFGDPNYVRKAEAELDGLRMKEGGHVALYITNCRNLVSRVRDWGGRVLIHHIRKGLASRIRDQLASHPSNIDSLQDLMHVSLELDPRYHERQKERKHHQEEKPESSKSNCSHHQNSSSSSHKKQNFHAQMQDKPHCSFLNKAFKLKVSEKERRLKVGLCTQCGGKHSLESCFKRPHNKLTKLSGQFTNQGKA</sequence>
<evidence type="ECO:0000313" key="4">
    <source>
        <dbReference type="Proteomes" id="UP000765509"/>
    </source>
</evidence>
<keyword evidence="4" id="KW-1185">Reference proteome</keyword>
<keyword evidence="2" id="KW-1133">Transmembrane helix</keyword>
<organism evidence="3 4">
    <name type="scientific">Austropuccinia psidii MF-1</name>
    <dbReference type="NCBI Taxonomy" id="1389203"/>
    <lineage>
        <taxon>Eukaryota</taxon>
        <taxon>Fungi</taxon>
        <taxon>Dikarya</taxon>
        <taxon>Basidiomycota</taxon>
        <taxon>Pucciniomycotina</taxon>
        <taxon>Pucciniomycetes</taxon>
        <taxon>Pucciniales</taxon>
        <taxon>Sphaerophragmiaceae</taxon>
        <taxon>Austropuccinia</taxon>
    </lineage>
</organism>
<feature type="transmembrane region" description="Helical" evidence="2">
    <location>
        <begin position="12"/>
        <end position="30"/>
    </location>
</feature>
<feature type="compositionally biased region" description="Low complexity" evidence="1">
    <location>
        <begin position="249"/>
        <end position="262"/>
    </location>
</feature>